<proteinExistence type="predicted"/>
<dbReference type="EMBL" id="BJYR01000007">
    <property type="protein sequence ID" value="GEN99353.1"/>
    <property type="molecule type" value="Genomic_DNA"/>
</dbReference>
<evidence type="ECO:0000259" key="2">
    <source>
        <dbReference type="Pfam" id="PF13439"/>
    </source>
</evidence>
<evidence type="ECO:0000313" key="4">
    <source>
        <dbReference type="Proteomes" id="UP000321464"/>
    </source>
</evidence>
<dbReference type="InterPro" id="IPR001296">
    <property type="entry name" value="Glyco_trans_1"/>
</dbReference>
<comment type="caution">
    <text evidence="3">The sequence shown here is derived from an EMBL/GenBank/DDBJ whole genome shotgun (WGS) entry which is preliminary data.</text>
</comment>
<accession>A0A512AI48</accession>
<organism evidence="3 4">
    <name type="scientific">Novosphingobium sediminis</name>
    <dbReference type="NCBI Taxonomy" id="707214"/>
    <lineage>
        <taxon>Bacteria</taxon>
        <taxon>Pseudomonadati</taxon>
        <taxon>Pseudomonadota</taxon>
        <taxon>Alphaproteobacteria</taxon>
        <taxon>Sphingomonadales</taxon>
        <taxon>Sphingomonadaceae</taxon>
        <taxon>Novosphingobium</taxon>
    </lineage>
</organism>
<name>A0A512AI48_9SPHN</name>
<evidence type="ECO:0000259" key="1">
    <source>
        <dbReference type="Pfam" id="PF00534"/>
    </source>
</evidence>
<dbReference type="PANTHER" id="PTHR12526">
    <property type="entry name" value="GLYCOSYLTRANSFERASE"/>
    <property type="match status" value="1"/>
</dbReference>
<feature type="domain" description="Glycosyl transferase family 1" evidence="1">
    <location>
        <begin position="205"/>
        <end position="358"/>
    </location>
</feature>
<dbReference type="AlphaFoldDB" id="A0A512AI48"/>
<dbReference type="Pfam" id="PF00534">
    <property type="entry name" value="Glycos_transf_1"/>
    <property type="match status" value="1"/>
</dbReference>
<dbReference type="OrthoDB" id="9790710at2"/>
<dbReference type="InterPro" id="IPR028098">
    <property type="entry name" value="Glyco_trans_4-like_N"/>
</dbReference>
<protein>
    <submittedName>
        <fullName evidence="3">Glycosyl transferase family 1</fullName>
    </submittedName>
</protein>
<sequence length="388" mass="41899">MSKSASGKRLHLLHLHSTFDAGGKERRSTSLINRFGKAVDHSIVSAQPGALGARAQIDAGLSVHFPFGFPSLQGRFGVRRLQTLARAMQGFDLILTYNWGAMDAAMAHAMFGPTLGLAPLIHHEDGFNADEAKKLKTSRNWYRRVALARASALIVPSRQLERVALDVWHQPAGRVHRIGNGIPVKDYEPAKAKRVRPDALPRVVKRPGEKWLGTLAGLRPVKALPRLVRAFRSLPDDWQLVIVGEGPEREAIMAEAMKLEIGHRVHLPGFVAKPADATALFDLFALSSDSEQFPLSVVEAMASGLAVASPAVGDVADIVAAENAPFITPPGDEAALGAALLQLASDEALRRRIGAANQLRAREEFDEAVMVRHHGAIYAAALGLPSFP</sequence>
<dbReference type="SUPFAM" id="SSF53756">
    <property type="entry name" value="UDP-Glycosyltransferase/glycogen phosphorylase"/>
    <property type="match status" value="1"/>
</dbReference>
<dbReference type="Proteomes" id="UP000321464">
    <property type="component" value="Unassembled WGS sequence"/>
</dbReference>
<dbReference type="GO" id="GO:0016757">
    <property type="term" value="F:glycosyltransferase activity"/>
    <property type="evidence" value="ECO:0007669"/>
    <property type="project" value="InterPro"/>
</dbReference>
<keyword evidence="4" id="KW-1185">Reference proteome</keyword>
<evidence type="ECO:0000313" key="3">
    <source>
        <dbReference type="EMBL" id="GEN99353.1"/>
    </source>
</evidence>
<keyword evidence="3" id="KW-0808">Transferase</keyword>
<gene>
    <name evidence="3" type="ORF">NSE01_11860</name>
</gene>
<reference evidence="3 4" key="1">
    <citation type="submission" date="2019-07" db="EMBL/GenBank/DDBJ databases">
        <title>Whole genome shotgun sequence of Novosphingobium sediminis NBRC 106119.</title>
        <authorList>
            <person name="Hosoyama A."/>
            <person name="Uohara A."/>
            <person name="Ohji S."/>
            <person name="Ichikawa N."/>
        </authorList>
    </citation>
    <scope>NUCLEOTIDE SEQUENCE [LARGE SCALE GENOMIC DNA]</scope>
    <source>
        <strain evidence="3 4">NBRC 106119</strain>
    </source>
</reference>
<dbReference type="CDD" id="cd03801">
    <property type="entry name" value="GT4_PimA-like"/>
    <property type="match status" value="1"/>
</dbReference>
<feature type="domain" description="Glycosyltransferase subfamily 4-like N-terminal" evidence="2">
    <location>
        <begin position="22"/>
        <end position="184"/>
    </location>
</feature>
<dbReference type="Gene3D" id="3.40.50.2000">
    <property type="entry name" value="Glycogen Phosphorylase B"/>
    <property type="match status" value="2"/>
</dbReference>
<dbReference type="PANTHER" id="PTHR12526:SF636">
    <property type="entry name" value="BLL3647 PROTEIN"/>
    <property type="match status" value="1"/>
</dbReference>
<dbReference type="Pfam" id="PF13439">
    <property type="entry name" value="Glyco_transf_4"/>
    <property type="match status" value="1"/>
</dbReference>
<dbReference type="RefSeq" id="WP_147158693.1">
    <property type="nucleotide sequence ID" value="NZ_BJYR01000007.1"/>
</dbReference>